<feature type="domain" description="DUF1828" evidence="1">
    <location>
        <begin position="31"/>
        <end position="121"/>
    </location>
</feature>
<dbReference type="Pfam" id="PF08861">
    <property type="entry name" value="DUF1828"/>
    <property type="match status" value="1"/>
</dbReference>
<proteinExistence type="predicted"/>
<dbReference type="RefSeq" id="WP_003574514.1">
    <property type="nucleotide sequence ID" value="NZ_CP133786.1"/>
</dbReference>
<name>A0ABD5CZ78_LACPA</name>
<dbReference type="InterPro" id="IPR014961">
    <property type="entry name" value="DUF1829"/>
</dbReference>
<sequence length="254" mass="28764">MNTNKWLDQYVNWLRAQYKVSSLAEGDEISTPFTNSIGDNIRIYVQASSSGKVVFSDDGNTMNDLDMMGIDVSNKTRQMLINNILDQYSVKLNTNNVLTISGKVKDIPVIKQQLLQTILRIDDLIQTRKGIVSNLFKQEVSEYLYENDIGALPRYPITGNTGNPYTVDFAIPGSKTKPLRLIQAINRPTFERIAAESITFDDIKQSPALERIKIRYLIIYNDAENPIPSKARNIASQYGTELKPWSQKQLLKLA</sequence>
<evidence type="ECO:0000313" key="3">
    <source>
        <dbReference type="EMBL" id="MDR7624713.1"/>
    </source>
</evidence>
<evidence type="ECO:0000259" key="1">
    <source>
        <dbReference type="Pfam" id="PF08861"/>
    </source>
</evidence>
<evidence type="ECO:0000313" key="4">
    <source>
        <dbReference type="Proteomes" id="UP001268544"/>
    </source>
</evidence>
<reference evidence="4" key="1">
    <citation type="submission" date="2023-07" db="EMBL/GenBank/DDBJ databases">
        <title>Lacticaseibacillus paracasei KCKM 0992.</title>
        <authorList>
            <person name="Kim T.W."/>
        </authorList>
    </citation>
    <scope>NUCLEOTIDE SEQUENCE [LARGE SCALE GENOMIC DNA]</scope>
    <source>
        <strain evidence="4">KCKM 0992</strain>
    </source>
</reference>
<gene>
    <name evidence="3" type="ORF">RF672_08775</name>
</gene>
<dbReference type="Pfam" id="PF08862">
    <property type="entry name" value="DUF1829"/>
    <property type="match status" value="1"/>
</dbReference>
<dbReference type="EMBL" id="JAVKVH010000001">
    <property type="protein sequence ID" value="MDR7624713.1"/>
    <property type="molecule type" value="Genomic_DNA"/>
</dbReference>
<dbReference type="Proteomes" id="UP001268544">
    <property type="component" value="Unassembled WGS sequence"/>
</dbReference>
<feature type="domain" description="DUF1829" evidence="2">
    <location>
        <begin position="159"/>
        <end position="248"/>
    </location>
</feature>
<organism evidence="3 4">
    <name type="scientific">Lacticaseibacillus paracasei</name>
    <name type="common">Lactobacillus paracasei</name>
    <dbReference type="NCBI Taxonomy" id="1597"/>
    <lineage>
        <taxon>Bacteria</taxon>
        <taxon>Bacillati</taxon>
        <taxon>Bacillota</taxon>
        <taxon>Bacilli</taxon>
        <taxon>Lactobacillales</taxon>
        <taxon>Lactobacillaceae</taxon>
        <taxon>Lacticaseibacillus</taxon>
    </lineage>
</organism>
<dbReference type="AlphaFoldDB" id="A0ABD5CZ78"/>
<accession>A0ABD5CZ78</accession>
<dbReference type="InterPro" id="IPR014960">
    <property type="entry name" value="DUF1828"/>
</dbReference>
<evidence type="ECO:0000259" key="2">
    <source>
        <dbReference type="Pfam" id="PF08862"/>
    </source>
</evidence>
<protein>
    <submittedName>
        <fullName evidence="3">DUF1828 domain-containing protein</fullName>
    </submittedName>
</protein>
<comment type="caution">
    <text evidence="3">The sequence shown here is derived from an EMBL/GenBank/DDBJ whole genome shotgun (WGS) entry which is preliminary data.</text>
</comment>